<accession>A0ABY5N3X4</accession>
<organism evidence="2 3">
    <name type="scientific">Streptomyces changanensis</name>
    <dbReference type="NCBI Taxonomy" id="2964669"/>
    <lineage>
        <taxon>Bacteria</taxon>
        <taxon>Bacillati</taxon>
        <taxon>Actinomycetota</taxon>
        <taxon>Actinomycetes</taxon>
        <taxon>Kitasatosporales</taxon>
        <taxon>Streptomycetaceae</taxon>
        <taxon>Streptomyces</taxon>
    </lineage>
</organism>
<protein>
    <recommendedName>
        <fullName evidence="4">DNA primase/polymerase bifunctional N-terminal domain-containing protein</fullName>
    </recommendedName>
</protein>
<feature type="region of interest" description="Disordered" evidence="1">
    <location>
        <begin position="1"/>
        <end position="35"/>
    </location>
</feature>
<dbReference type="EMBL" id="CP102332">
    <property type="protein sequence ID" value="UUS31232.1"/>
    <property type="molecule type" value="Genomic_DNA"/>
</dbReference>
<keyword evidence="3" id="KW-1185">Reference proteome</keyword>
<gene>
    <name evidence="2" type="ORF">NRO40_10535</name>
</gene>
<evidence type="ECO:0000313" key="2">
    <source>
        <dbReference type="EMBL" id="UUS31232.1"/>
    </source>
</evidence>
<name>A0ABY5N3X4_9ACTN</name>
<evidence type="ECO:0008006" key="4">
    <source>
        <dbReference type="Google" id="ProtNLM"/>
    </source>
</evidence>
<feature type="compositionally biased region" description="Basic and acidic residues" evidence="1">
    <location>
        <begin position="16"/>
        <end position="25"/>
    </location>
</feature>
<evidence type="ECO:0000313" key="3">
    <source>
        <dbReference type="Proteomes" id="UP001060150"/>
    </source>
</evidence>
<sequence>MRTWLRDETPPSPVHGDADERRADVLPHPGGDGPHHATRITADGAEWLVSGSAYPATTLSRWEAHPTAPAVLPCGSVFDVVNVPAVFGRRLLDRLWEEGPGSGPVAAHHGRMLLFTAPGTSQRLPSLLGWEEWGDAVPPLLCHGLGDAVTVPPLVRGRGEGPRWVVAPDTRRPWLPGPDVVLWACVRVARATSAGAVRVSISPDPEQDAKVYDVSRRR</sequence>
<reference evidence="2" key="1">
    <citation type="submission" date="2022-08" db="EMBL/GenBank/DDBJ databases">
        <title>Streptomyces changanensis sp. nov., an actinomycete isolated from soil.</title>
        <authorList>
            <person name="Wu H."/>
            <person name="Han L."/>
        </authorList>
    </citation>
    <scope>NUCLEOTIDE SEQUENCE</scope>
    <source>
        <strain evidence="2">HL-66</strain>
    </source>
</reference>
<proteinExistence type="predicted"/>
<dbReference type="RefSeq" id="WP_079047380.1">
    <property type="nucleotide sequence ID" value="NZ_CP102332.1"/>
</dbReference>
<dbReference type="Proteomes" id="UP001060150">
    <property type="component" value="Chromosome"/>
</dbReference>
<evidence type="ECO:0000256" key="1">
    <source>
        <dbReference type="SAM" id="MobiDB-lite"/>
    </source>
</evidence>